<evidence type="ECO:0000313" key="2">
    <source>
        <dbReference type="Proteomes" id="UP000265520"/>
    </source>
</evidence>
<dbReference type="AlphaFoldDB" id="A0A392SWS9"/>
<evidence type="ECO:0000313" key="1">
    <source>
        <dbReference type="EMBL" id="MCI52336.1"/>
    </source>
</evidence>
<comment type="caution">
    <text evidence="1">The sequence shown here is derived from an EMBL/GenBank/DDBJ whole genome shotgun (WGS) entry which is preliminary data.</text>
</comment>
<reference evidence="1 2" key="1">
    <citation type="journal article" date="2018" name="Front. Plant Sci.">
        <title>Red Clover (Trifolium pratense) and Zigzag Clover (T. medium) - A Picture of Genomic Similarities and Differences.</title>
        <authorList>
            <person name="Dluhosova J."/>
            <person name="Istvanek J."/>
            <person name="Nedelnik J."/>
            <person name="Repkova J."/>
        </authorList>
    </citation>
    <scope>NUCLEOTIDE SEQUENCE [LARGE SCALE GENOMIC DNA]</scope>
    <source>
        <strain evidence="2">cv. 10/8</strain>
        <tissue evidence="1">Leaf</tissue>
    </source>
</reference>
<dbReference type="Proteomes" id="UP000265520">
    <property type="component" value="Unassembled WGS sequence"/>
</dbReference>
<keyword evidence="2" id="KW-1185">Reference proteome</keyword>
<protein>
    <submittedName>
        <fullName evidence="1">Uncharacterized protein</fullName>
    </submittedName>
</protein>
<organism evidence="1 2">
    <name type="scientific">Trifolium medium</name>
    <dbReference type="NCBI Taxonomy" id="97028"/>
    <lineage>
        <taxon>Eukaryota</taxon>
        <taxon>Viridiplantae</taxon>
        <taxon>Streptophyta</taxon>
        <taxon>Embryophyta</taxon>
        <taxon>Tracheophyta</taxon>
        <taxon>Spermatophyta</taxon>
        <taxon>Magnoliopsida</taxon>
        <taxon>eudicotyledons</taxon>
        <taxon>Gunneridae</taxon>
        <taxon>Pentapetalae</taxon>
        <taxon>rosids</taxon>
        <taxon>fabids</taxon>
        <taxon>Fabales</taxon>
        <taxon>Fabaceae</taxon>
        <taxon>Papilionoideae</taxon>
        <taxon>50 kb inversion clade</taxon>
        <taxon>NPAAA clade</taxon>
        <taxon>Hologalegina</taxon>
        <taxon>IRL clade</taxon>
        <taxon>Trifolieae</taxon>
        <taxon>Trifolium</taxon>
    </lineage>
</organism>
<name>A0A392SWS9_9FABA</name>
<dbReference type="EMBL" id="LXQA010445635">
    <property type="protein sequence ID" value="MCI52336.1"/>
    <property type="molecule type" value="Genomic_DNA"/>
</dbReference>
<accession>A0A392SWS9</accession>
<feature type="non-terminal residue" evidence="1">
    <location>
        <position position="21"/>
    </location>
</feature>
<proteinExistence type="predicted"/>
<sequence length="21" mass="2318">MLDIALEREVEGDLLLGDMGQ</sequence>